<evidence type="ECO:0000313" key="1">
    <source>
        <dbReference type="EMBL" id="CAB3981527.1"/>
    </source>
</evidence>
<proteinExistence type="predicted"/>
<evidence type="ECO:0000313" key="2">
    <source>
        <dbReference type="Proteomes" id="UP001152795"/>
    </source>
</evidence>
<protein>
    <submittedName>
        <fullName evidence="1">Uncharacterized protein</fullName>
    </submittedName>
</protein>
<sequence length="190" mass="21664">MRESRDNCSLCENVLGDEERVVTGEKGAEGVNRTSFGRGDRIVVCSETVVHKKCRMNYINKKQIDLYKKAKFNKPSLPVKRSARASIGPYDSRTHCLFCGNEIVKASSSGVYSEEYSCVKTDTFVETVLSHCKQRNDDWAFTAQGRIEYFGKDLHVADSLYHRSCDIHFRTNRGIPMQYQVGFTEKIRDA</sequence>
<dbReference type="EMBL" id="CACRXK020000399">
    <property type="protein sequence ID" value="CAB3981527.1"/>
    <property type="molecule type" value="Genomic_DNA"/>
</dbReference>
<name>A0A7D9HH23_PARCT</name>
<dbReference type="AlphaFoldDB" id="A0A7D9HH23"/>
<gene>
    <name evidence="1" type="ORF">PACLA_8A069611</name>
</gene>
<dbReference type="Proteomes" id="UP001152795">
    <property type="component" value="Unassembled WGS sequence"/>
</dbReference>
<reference evidence="1" key="1">
    <citation type="submission" date="2020-04" db="EMBL/GenBank/DDBJ databases">
        <authorList>
            <person name="Alioto T."/>
            <person name="Alioto T."/>
            <person name="Gomez Garrido J."/>
        </authorList>
    </citation>
    <scope>NUCLEOTIDE SEQUENCE</scope>
    <source>
        <strain evidence="1">A484AB</strain>
    </source>
</reference>
<comment type="caution">
    <text evidence="1">The sequence shown here is derived from an EMBL/GenBank/DDBJ whole genome shotgun (WGS) entry which is preliminary data.</text>
</comment>
<keyword evidence="2" id="KW-1185">Reference proteome</keyword>
<accession>A0A7D9HH23</accession>
<organism evidence="1 2">
    <name type="scientific">Paramuricea clavata</name>
    <name type="common">Red gorgonian</name>
    <name type="synonym">Violescent sea-whip</name>
    <dbReference type="NCBI Taxonomy" id="317549"/>
    <lineage>
        <taxon>Eukaryota</taxon>
        <taxon>Metazoa</taxon>
        <taxon>Cnidaria</taxon>
        <taxon>Anthozoa</taxon>
        <taxon>Octocorallia</taxon>
        <taxon>Malacalcyonacea</taxon>
        <taxon>Plexauridae</taxon>
        <taxon>Paramuricea</taxon>
    </lineage>
</organism>